<dbReference type="Pfam" id="PF08447">
    <property type="entry name" value="PAS_3"/>
    <property type="match status" value="1"/>
</dbReference>
<dbReference type="CDD" id="cd01949">
    <property type="entry name" value="GGDEF"/>
    <property type="match status" value="1"/>
</dbReference>
<protein>
    <submittedName>
        <fullName evidence="4">Diguanylate cyclase</fullName>
    </submittedName>
</protein>
<dbReference type="Proteomes" id="UP000623678">
    <property type="component" value="Unassembled WGS sequence"/>
</dbReference>
<dbReference type="CDD" id="cd00130">
    <property type="entry name" value="PAS"/>
    <property type="match status" value="1"/>
</dbReference>
<dbReference type="Gene3D" id="3.30.450.20">
    <property type="entry name" value="PAS domain"/>
    <property type="match status" value="3"/>
</dbReference>
<name>A0A926IHK6_9FIRM</name>
<dbReference type="EMBL" id="JACRTD010000004">
    <property type="protein sequence ID" value="MBC8585376.1"/>
    <property type="molecule type" value="Genomic_DNA"/>
</dbReference>
<dbReference type="PROSITE" id="PS50113">
    <property type="entry name" value="PAC"/>
    <property type="match status" value="2"/>
</dbReference>
<dbReference type="Pfam" id="PF00990">
    <property type="entry name" value="GGDEF"/>
    <property type="match status" value="1"/>
</dbReference>
<gene>
    <name evidence="4" type="ORF">H8705_07250</name>
</gene>
<dbReference type="PANTHER" id="PTHR46663:SF4">
    <property type="entry name" value="DIGUANYLATE CYCLASE DGCT-RELATED"/>
    <property type="match status" value="1"/>
</dbReference>
<dbReference type="InterPro" id="IPR000014">
    <property type="entry name" value="PAS"/>
</dbReference>
<dbReference type="InterPro" id="IPR013655">
    <property type="entry name" value="PAS_fold_3"/>
</dbReference>
<dbReference type="AlphaFoldDB" id="A0A926IHK6"/>
<dbReference type="PANTHER" id="PTHR46663">
    <property type="entry name" value="DIGUANYLATE CYCLASE DGCT-RELATED"/>
    <property type="match status" value="1"/>
</dbReference>
<evidence type="ECO:0000313" key="4">
    <source>
        <dbReference type="EMBL" id="MBC8585376.1"/>
    </source>
</evidence>
<dbReference type="InterPro" id="IPR052163">
    <property type="entry name" value="DGC-Regulatory_Protein"/>
</dbReference>
<dbReference type="FunFam" id="3.30.70.270:FF:000001">
    <property type="entry name" value="Diguanylate cyclase domain protein"/>
    <property type="match status" value="1"/>
</dbReference>
<keyword evidence="5" id="KW-1185">Reference proteome</keyword>
<organism evidence="4 5">
    <name type="scientific">Youxingia wuxianensis</name>
    <dbReference type="NCBI Taxonomy" id="2763678"/>
    <lineage>
        <taxon>Bacteria</taxon>
        <taxon>Bacillati</taxon>
        <taxon>Bacillota</taxon>
        <taxon>Clostridia</taxon>
        <taxon>Eubacteriales</taxon>
        <taxon>Oscillospiraceae</taxon>
        <taxon>Youxingia</taxon>
    </lineage>
</organism>
<evidence type="ECO:0000259" key="2">
    <source>
        <dbReference type="PROSITE" id="PS50113"/>
    </source>
</evidence>
<feature type="domain" description="GGDEF" evidence="3">
    <location>
        <begin position="437"/>
        <end position="567"/>
    </location>
</feature>
<dbReference type="Gene3D" id="3.30.70.270">
    <property type="match status" value="1"/>
</dbReference>
<dbReference type="PROSITE" id="PS50887">
    <property type="entry name" value="GGDEF"/>
    <property type="match status" value="1"/>
</dbReference>
<dbReference type="InterPro" id="IPR000160">
    <property type="entry name" value="GGDEF_dom"/>
</dbReference>
<proteinExistence type="predicted"/>
<evidence type="ECO:0000259" key="3">
    <source>
        <dbReference type="PROSITE" id="PS50887"/>
    </source>
</evidence>
<dbReference type="RefSeq" id="WP_262395157.1">
    <property type="nucleotide sequence ID" value="NZ_JACRTD010000004.1"/>
</dbReference>
<feature type="domain" description="PAC" evidence="2">
    <location>
        <begin position="355"/>
        <end position="407"/>
    </location>
</feature>
<dbReference type="PROSITE" id="PS50112">
    <property type="entry name" value="PAS"/>
    <property type="match status" value="1"/>
</dbReference>
<feature type="domain" description="PAC" evidence="2">
    <location>
        <begin position="220"/>
        <end position="272"/>
    </location>
</feature>
<comment type="caution">
    <text evidence="4">The sequence shown here is derived from an EMBL/GenBank/DDBJ whole genome shotgun (WGS) entry which is preliminary data.</text>
</comment>
<feature type="domain" description="PAS" evidence="1">
    <location>
        <begin position="36"/>
        <end position="90"/>
    </location>
</feature>
<dbReference type="InterPro" id="IPR043128">
    <property type="entry name" value="Rev_trsase/Diguanyl_cyclase"/>
</dbReference>
<dbReference type="NCBIfam" id="TIGR00229">
    <property type="entry name" value="sensory_box"/>
    <property type="match status" value="1"/>
</dbReference>
<dbReference type="SUPFAM" id="SSF55073">
    <property type="entry name" value="Nucleotide cyclase"/>
    <property type="match status" value="1"/>
</dbReference>
<dbReference type="NCBIfam" id="TIGR00254">
    <property type="entry name" value="GGDEF"/>
    <property type="match status" value="1"/>
</dbReference>
<dbReference type="InterPro" id="IPR001610">
    <property type="entry name" value="PAC"/>
</dbReference>
<sequence>MDLAELICRLSGDGDLKQACIEFFDILPCGICQVRIDEELSFVYANEFFYQTFGFSSHKDASQISRAKDLVHPEDFSLVRDQIKNNIAQGIYSFELEHRLFHKSGKLIWGLIRCRYSPSMPKQLICVFLDISQRKNTEERLRISEEENRIAFELTDTTMAIYNLAAKTLILPPKAAYDLNLPIVVEDVPYSIVKRKMIAPESEEEYIFNFQQIQSGNPNGVFTLQVKDRDGVWRWLRSKYALIFDEGGNPLRAVITLEDITRQRENELAYQKWVQYFSVERENSIGYYEYNLTRDLYAGNREENIWQLPPEISTFTGAVNYVKEHLIYEEDLAKYTESFCREALLTKFYSGQQEVILEHRRKRKDGSPFWVLGTIQLLSDPYTSDIKAFVLIKDIDDYKKMELSLQNLIEQDALTGLLNRSAFIDKVKSVLARDTSARHSLIMLDIDHFKRLNDTLGHQFGDQALVHLAGLLKSTLRAGDLCGRLGGDEFMVFLRDVPADVDIRPRLENIRQIMRQEYKDNIQVSASMGVSYFPQDGESFEVLYHKSDVALYEAKRSGRSCYMIYSPDMEAPQ</sequence>
<reference evidence="4" key="1">
    <citation type="submission" date="2020-08" db="EMBL/GenBank/DDBJ databases">
        <title>Genome public.</title>
        <authorList>
            <person name="Liu C."/>
            <person name="Sun Q."/>
        </authorList>
    </citation>
    <scope>NUCLEOTIDE SEQUENCE</scope>
    <source>
        <strain evidence="4">NSJ-64</strain>
    </source>
</reference>
<accession>A0A926IHK6</accession>
<evidence type="ECO:0000313" key="5">
    <source>
        <dbReference type="Proteomes" id="UP000623678"/>
    </source>
</evidence>
<dbReference type="SMART" id="SM00267">
    <property type="entry name" value="GGDEF"/>
    <property type="match status" value="1"/>
</dbReference>
<dbReference type="InterPro" id="IPR035965">
    <property type="entry name" value="PAS-like_dom_sf"/>
</dbReference>
<dbReference type="SMART" id="SM00086">
    <property type="entry name" value="PAC"/>
    <property type="match status" value="3"/>
</dbReference>
<dbReference type="SUPFAM" id="SSF55785">
    <property type="entry name" value="PYP-like sensor domain (PAS domain)"/>
    <property type="match status" value="3"/>
</dbReference>
<dbReference type="Pfam" id="PF13426">
    <property type="entry name" value="PAS_9"/>
    <property type="match status" value="1"/>
</dbReference>
<dbReference type="InterPro" id="IPR000700">
    <property type="entry name" value="PAS-assoc_C"/>
</dbReference>
<evidence type="ECO:0000259" key="1">
    <source>
        <dbReference type="PROSITE" id="PS50112"/>
    </source>
</evidence>
<dbReference type="InterPro" id="IPR029787">
    <property type="entry name" value="Nucleotide_cyclase"/>
</dbReference>